<dbReference type="AlphaFoldDB" id="A0AAV7UE59"/>
<protein>
    <submittedName>
        <fullName evidence="2">Uncharacterized protein</fullName>
    </submittedName>
</protein>
<name>A0AAV7UE59_PLEWA</name>
<dbReference type="Proteomes" id="UP001066276">
    <property type="component" value="Chromosome 3_1"/>
</dbReference>
<reference evidence="2" key="1">
    <citation type="journal article" date="2022" name="bioRxiv">
        <title>Sequencing and chromosome-scale assembly of the giantPleurodeles waltlgenome.</title>
        <authorList>
            <person name="Brown T."/>
            <person name="Elewa A."/>
            <person name="Iarovenko S."/>
            <person name="Subramanian E."/>
            <person name="Araus A.J."/>
            <person name="Petzold A."/>
            <person name="Susuki M."/>
            <person name="Suzuki K.-i.T."/>
            <person name="Hayashi T."/>
            <person name="Toyoda A."/>
            <person name="Oliveira C."/>
            <person name="Osipova E."/>
            <person name="Leigh N.D."/>
            <person name="Simon A."/>
            <person name="Yun M.H."/>
        </authorList>
    </citation>
    <scope>NUCLEOTIDE SEQUENCE</scope>
    <source>
        <strain evidence="2">20211129_DDA</strain>
        <tissue evidence="2">Liver</tissue>
    </source>
</reference>
<organism evidence="2 3">
    <name type="scientific">Pleurodeles waltl</name>
    <name type="common">Iberian ribbed newt</name>
    <dbReference type="NCBI Taxonomy" id="8319"/>
    <lineage>
        <taxon>Eukaryota</taxon>
        <taxon>Metazoa</taxon>
        <taxon>Chordata</taxon>
        <taxon>Craniata</taxon>
        <taxon>Vertebrata</taxon>
        <taxon>Euteleostomi</taxon>
        <taxon>Amphibia</taxon>
        <taxon>Batrachia</taxon>
        <taxon>Caudata</taxon>
        <taxon>Salamandroidea</taxon>
        <taxon>Salamandridae</taxon>
        <taxon>Pleurodelinae</taxon>
        <taxon>Pleurodeles</taxon>
    </lineage>
</organism>
<sequence length="87" mass="9590">MRGPAEARGNSGAPFRPLHQREEKRTKLVGQSSEAEVLKVAREPRGAHRETQAFLRGFTDPMPGPADPARPTCVDPTPNYHCDVVEI</sequence>
<feature type="region of interest" description="Disordered" evidence="1">
    <location>
        <begin position="1"/>
        <end position="36"/>
    </location>
</feature>
<proteinExistence type="predicted"/>
<comment type="caution">
    <text evidence="2">The sequence shown here is derived from an EMBL/GenBank/DDBJ whole genome shotgun (WGS) entry which is preliminary data.</text>
</comment>
<evidence type="ECO:0000256" key="1">
    <source>
        <dbReference type="SAM" id="MobiDB-lite"/>
    </source>
</evidence>
<accession>A0AAV7UE59</accession>
<dbReference type="EMBL" id="JANPWB010000005">
    <property type="protein sequence ID" value="KAJ1186002.1"/>
    <property type="molecule type" value="Genomic_DNA"/>
</dbReference>
<evidence type="ECO:0000313" key="3">
    <source>
        <dbReference type="Proteomes" id="UP001066276"/>
    </source>
</evidence>
<gene>
    <name evidence="2" type="ORF">NDU88_002787</name>
</gene>
<keyword evidence="3" id="KW-1185">Reference proteome</keyword>
<evidence type="ECO:0000313" key="2">
    <source>
        <dbReference type="EMBL" id="KAJ1186002.1"/>
    </source>
</evidence>